<evidence type="ECO:0000256" key="2">
    <source>
        <dbReference type="ARBA" id="ARBA00023172"/>
    </source>
</evidence>
<dbReference type="PANTHER" id="PTHR30461:SF2">
    <property type="entry name" value="SERINE RECOMBINASE PINE-RELATED"/>
    <property type="match status" value="1"/>
</dbReference>
<dbReference type="PANTHER" id="PTHR30461">
    <property type="entry name" value="DNA-INVERTASE FROM LAMBDOID PROPHAGE"/>
    <property type="match status" value="1"/>
</dbReference>
<comment type="caution">
    <text evidence="5">The sequence shown here is derived from an EMBL/GenBank/DDBJ whole genome shotgun (WGS) entry which is preliminary data.</text>
</comment>
<sequence length="111" mass="11678">MLVAKRLRDGRRAKAAAGGHATGSTPYGWRSGKRGNDNPNGALVPIPAEQAALRRMAEVRDGGSSTREIAATLTAERHPTKRGGAWSSATVSRILSRRVIDSDSVAVEGNS</sequence>
<organism evidence="5 6">
    <name type="scientific">Mycolicibacterium fluoranthenivorans</name>
    <dbReference type="NCBI Taxonomy" id="258505"/>
    <lineage>
        <taxon>Bacteria</taxon>
        <taxon>Bacillati</taxon>
        <taxon>Actinomycetota</taxon>
        <taxon>Actinomycetes</taxon>
        <taxon>Mycobacteriales</taxon>
        <taxon>Mycobacteriaceae</taxon>
        <taxon>Mycolicibacterium</taxon>
    </lineage>
</organism>
<name>A0A7X5ZE66_9MYCO</name>
<feature type="compositionally biased region" description="Basic and acidic residues" evidence="3">
    <location>
        <begin position="1"/>
        <end position="12"/>
    </location>
</feature>
<evidence type="ECO:0000256" key="1">
    <source>
        <dbReference type="ARBA" id="ARBA00023125"/>
    </source>
</evidence>
<dbReference type="InterPro" id="IPR011109">
    <property type="entry name" value="DNA_bind_recombinase_dom"/>
</dbReference>
<keyword evidence="6" id="KW-1185">Reference proteome</keyword>
<dbReference type="GO" id="GO:0000150">
    <property type="term" value="F:DNA strand exchange activity"/>
    <property type="evidence" value="ECO:0007669"/>
    <property type="project" value="InterPro"/>
</dbReference>
<dbReference type="Proteomes" id="UP000547444">
    <property type="component" value="Unassembled WGS sequence"/>
</dbReference>
<reference evidence="5 6" key="1">
    <citation type="submission" date="2020-03" db="EMBL/GenBank/DDBJ databases">
        <title>Sequencing the genomes of 1000 actinobacteria strains.</title>
        <authorList>
            <person name="Klenk H.-P."/>
        </authorList>
    </citation>
    <scope>NUCLEOTIDE SEQUENCE [LARGE SCALE GENOMIC DNA]</scope>
    <source>
        <strain evidence="5 6">DSM 44556</strain>
    </source>
</reference>
<evidence type="ECO:0000313" key="6">
    <source>
        <dbReference type="Proteomes" id="UP000547444"/>
    </source>
</evidence>
<keyword evidence="1" id="KW-0238">DNA-binding</keyword>
<feature type="domain" description="Recombinase" evidence="4">
    <location>
        <begin position="47"/>
        <end position="99"/>
    </location>
</feature>
<feature type="region of interest" description="Disordered" evidence="3">
    <location>
        <begin position="1"/>
        <end position="41"/>
    </location>
</feature>
<evidence type="ECO:0000259" key="4">
    <source>
        <dbReference type="Pfam" id="PF07508"/>
    </source>
</evidence>
<evidence type="ECO:0000256" key="3">
    <source>
        <dbReference type="SAM" id="MobiDB-lite"/>
    </source>
</evidence>
<dbReference type="EMBL" id="JAANOW010000002">
    <property type="protein sequence ID" value="NIH96929.1"/>
    <property type="molecule type" value="Genomic_DNA"/>
</dbReference>
<dbReference type="Pfam" id="PF07508">
    <property type="entry name" value="Recombinase"/>
    <property type="match status" value="1"/>
</dbReference>
<accession>A0A7X5ZE66</accession>
<dbReference type="GO" id="GO:0003677">
    <property type="term" value="F:DNA binding"/>
    <property type="evidence" value="ECO:0007669"/>
    <property type="project" value="UniProtKB-KW"/>
</dbReference>
<keyword evidence="2" id="KW-0233">DNA recombination</keyword>
<dbReference type="AlphaFoldDB" id="A0A7X5ZE66"/>
<gene>
    <name evidence="5" type="ORF">FHU31_003919</name>
</gene>
<dbReference type="Gene3D" id="3.90.1750.20">
    <property type="entry name" value="Putative Large Serine Recombinase, Chain B, Domain 2"/>
    <property type="match status" value="1"/>
</dbReference>
<dbReference type="RefSeq" id="WP_234901527.1">
    <property type="nucleotide sequence ID" value="NZ_JAANOW010000002.1"/>
</dbReference>
<evidence type="ECO:0000313" key="5">
    <source>
        <dbReference type="EMBL" id="NIH96929.1"/>
    </source>
</evidence>
<dbReference type="InterPro" id="IPR038109">
    <property type="entry name" value="DNA_bind_recomb_sf"/>
</dbReference>
<protein>
    <submittedName>
        <fullName evidence="5">DNA invertase Pin-like site-specific DNA recombinase</fullName>
    </submittedName>
</protein>
<dbReference type="InterPro" id="IPR050639">
    <property type="entry name" value="SSR_resolvase"/>
</dbReference>
<proteinExistence type="predicted"/>